<accession>A0AAD2HR40</accession>
<name>A0AAD2HR40_9AGAR</name>
<keyword evidence="2" id="KW-1185">Reference proteome</keyword>
<protein>
    <submittedName>
        <fullName evidence="1">Uncharacterized protein</fullName>
    </submittedName>
</protein>
<dbReference type="EMBL" id="CAVNYO010000436">
    <property type="protein sequence ID" value="CAK5279288.1"/>
    <property type="molecule type" value="Genomic_DNA"/>
</dbReference>
<comment type="caution">
    <text evidence="1">The sequence shown here is derived from an EMBL/GenBank/DDBJ whole genome shotgun (WGS) entry which is preliminary data.</text>
</comment>
<dbReference type="AlphaFoldDB" id="A0AAD2HR40"/>
<evidence type="ECO:0000313" key="2">
    <source>
        <dbReference type="Proteomes" id="UP001295794"/>
    </source>
</evidence>
<proteinExistence type="predicted"/>
<reference evidence="1" key="1">
    <citation type="submission" date="2023-11" db="EMBL/GenBank/DDBJ databases">
        <authorList>
            <person name="De Vega J J."/>
            <person name="De Vega J J."/>
        </authorList>
    </citation>
    <scope>NUCLEOTIDE SEQUENCE</scope>
</reference>
<dbReference type="Proteomes" id="UP001295794">
    <property type="component" value="Unassembled WGS sequence"/>
</dbReference>
<organism evidence="1 2">
    <name type="scientific">Mycena citricolor</name>
    <dbReference type="NCBI Taxonomy" id="2018698"/>
    <lineage>
        <taxon>Eukaryota</taxon>
        <taxon>Fungi</taxon>
        <taxon>Dikarya</taxon>
        <taxon>Basidiomycota</taxon>
        <taxon>Agaricomycotina</taxon>
        <taxon>Agaricomycetes</taxon>
        <taxon>Agaricomycetidae</taxon>
        <taxon>Agaricales</taxon>
        <taxon>Marasmiineae</taxon>
        <taxon>Mycenaceae</taxon>
        <taxon>Mycena</taxon>
    </lineage>
</organism>
<sequence>MRKTCRHPRPQVPQLPLSDLLSSAERRCLPRSYLKRLYPPNLDHLFSFNSVCAAPILSSHGHGLGSILEPFKQWC</sequence>
<evidence type="ECO:0000313" key="1">
    <source>
        <dbReference type="EMBL" id="CAK5279288.1"/>
    </source>
</evidence>
<gene>
    <name evidence="1" type="ORF">MYCIT1_LOCUS29235</name>
</gene>